<dbReference type="InterPro" id="IPR058533">
    <property type="entry name" value="Cation_efflux_TM"/>
</dbReference>
<reference evidence="7" key="1">
    <citation type="submission" date="2020-02" db="EMBL/GenBank/DDBJ databases">
        <authorList>
            <person name="Meier V. D."/>
        </authorList>
    </citation>
    <scope>NUCLEOTIDE SEQUENCE</scope>
    <source>
        <strain evidence="7">AVDCRST_MAG27</strain>
    </source>
</reference>
<feature type="transmembrane region" description="Helical" evidence="5">
    <location>
        <begin position="112"/>
        <end position="135"/>
    </location>
</feature>
<dbReference type="EMBL" id="CADCTD010000049">
    <property type="protein sequence ID" value="CAA9234663.1"/>
    <property type="molecule type" value="Genomic_DNA"/>
</dbReference>
<accession>A0A6J4HVK4</accession>
<dbReference type="InterPro" id="IPR027469">
    <property type="entry name" value="Cation_efflux_TMD_sf"/>
</dbReference>
<evidence type="ECO:0000256" key="4">
    <source>
        <dbReference type="ARBA" id="ARBA00023136"/>
    </source>
</evidence>
<dbReference type="GO" id="GO:0016020">
    <property type="term" value="C:membrane"/>
    <property type="evidence" value="ECO:0007669"/>
    <property type="project" value="UniProtKB-SubCell"/>
</dbReference>
<dbReference type="Gene3D" id="1.20.1510.10">
    <property type="entry name" value="Cation efflux protein transmembrane domain"/>
    <property type="match status" value="1"/>
</dbReference>
<name>A0A6J4HVK4_9PROT</name>
<evidence type="ECO:0000259" key="6">
    <source>
        <dbReference type="Pfam" id="PF01545"/>
    </source>
</evidence>
<evidence type="ECO:0000256" key="2">
    <source>
        <dbReference type="ARBA" id="ARBA00022692"/>
    </source>
</evidence>
<dbReference type="AlphaFoldDB" id="A0A6J4HVK4"/>
<dbReference type="Pfam" id="PF01545">
    <property type="entry name" value="Cation_efflux"/>
    <property type="match status" value="1"/>
</dbReference>
<evidence type="ECO:0000313" key="7">
    <source>
        <dbReference type="EMBL" id="CAA9234663.1"/>
    </source>
</evidence>
<evidence type="ECO:0000256" key="3">
    <source>
        <dbReference type="ARBA" id="ARBA00022989"/>
    </source>
</evidence>
<keyword evidence="2 5" id="KW-0812">Transmembrane</keyword>
<feature type="transmembrane region" description="Helical" evidence="5">
    <location>
        <begin position="178"/>
        <end position="196"/>
    </location>
</feature>
<feature type="transmembrane region" description="Helical" evidence="5">
    <location>
        <begin position="87"/>
        <end position="106"/>
    </location>
</feature>
<feature type="transmembrane region" description="Helical" evidence="5">
    <location>
        <begin position="24"/>
        <end position="51"/>
    </location>
</feature>
<protein>
    <submittedName>
        <fullName evidence="7">Cobalt-zinc-cadmium resistance protein CzcD</fullName>
    </submittedName>
</protein>
<evidence type="ECO:0000256" key="1">
    <source>
        <dbReference type="ARBA" id="ARBA00004141"/>
    </source>
</evidence>
<feature type="domain" description="Cation efflux protein transmembrane" evidence="6">
    <location>
        <begin position="82"/>
        <end position="203"/>
    </location>
</feature>
<feature type="transmembrane region" description="Helical" evidence="5">
    <location>
        <begin position="155"/>
        <end position="172"/>
    </location>
</feature>
<proteinExistence type="predicted"/>
<keyword evidence="3 5" id="KW-1133">Transmembrane helix</keyword>
<feature type="transmembrane region" description="Helical" evidence="5">
    <location>
        <begin position="63"/>
        <end position="80"/>
    </location>
</feature>
<evidence type="ECO:0000256" key="5">
    <source>
        <dbReference type="SAM" id="Phobius"/>
    </source>
</evidence>
<dbReference type="GO" id="GO:0008324">
    <property type="term" value="F:monoatomic cation transmembrane transporter activity"/>
    <property type="evidence" value="ECO:0007669"/>
    <property type="project" value="InterPro"/>
</dbReference>
<gene>
    <name evidence="7" type="ORF">AVDCRST_MAG27-2189</name>
</gene>
<comment type="subcellular location">
    <subcellularLocation>
        <location evidence="1">Membrane</location>
        <topology evidence="1">Multi-pass membrane protein</topology>
    </subcellularLocation>
</comment>
<sequence length="213" mass="21431">MAGCCGPQGCSPTPSLDSPQWRRALWIALAVNAGMFLAEIGAGVAAGSASLQADAIDFLGDSANYAISLGVAGMVLAWRARAALVKGWSLGLLGAGVLASTAWHAQAGSLPGAGTMGVVGLLALAANAGVALMLYRYREGDANMRSVWICSRNDAIGNLAVLAAAAGVFGTGTAWPDLIVATAMAALGLSGGWQIVRQARVELRLPQAVAASP</sequence>
<dbReference type="SUPFAM" id="SSF161111">
    <property type="entry name" value="Cation efflux protein transmembrane domain-like"/>
    <property type="match status" value="1"/>
</dbReference>
<organism evidence="7">
    <name type="scientific">uncultured Craurococcus sp</name>
    <dbReference type="NCBI Taxonomy" id="1135998"/>
    <lineage>
        <taxon>Bacteria</taxon>
        <taxon>Pseudomonadati</taxon>
        <taxon>Pseudomonadota</taxon>
        <taxon>Alphaproteobacteria</taxon>
        <taxon>Acetobacterales</taxon>
        <taxon>Acetobacteraceae</taxon>
        <taxon>Craurococcus</taxon>
        <taxon>environmental samples</taxon>
    </lineage>
</organism>
<keyword evidence="4 5" id="KW-0472">Membrane</keyword>